<organism evidence="4 5">
    <name type="scientific">Hypsibius exemplaris</name>
    <name type="common">Freshwater tardigrade</name>
    <dbReference type="NCBI Taxonomy" id="2072580"/>
    <lineage>
        <taxon>Eukaryota</taxon>
        <taxon>Metazoa</taxon>
        <taxon>Ecdysozoa</taxon>
        <taxon>Tardigrada</taxon>
        <taxon>Eutardigrada</taxon>
        <taxon>Parachela</taxon>
        <taxon>Hypsibioidea</taxon>
        <taxon>Hypsibiidae</taxon>
        <taxon>Hypsibius</taxon>
    </lineage>
</organism>
<evidence type="ECO:0000313" key="5">
    <source>
        <dbReference type="Proteomes" id="UP000192578"/>
    </source>
</evidence>
<feature type="chain" id="PRO_5012596604" description="CUB domain-containing protein" evidence="3">
    <location>
        <begin position="18"/>
        <end position="395"/>
    </location>
</feature>
<sequence>MLLKFATILCLVEVTTALVYPMYAFHNLCGKTKDVSAPKDTGSAGVLVLDRNIRTACTISLKIISLSSIQADAIYLNIKDMRLPVNYSVEIYENVYLDRFSPVIANTTLVKRLEGGPINGSSLWPSSVAQLRSSFAQKVELSIRINGYNTTGLNFIYDRLVIDFNILRESSSTYYSHYCDALEGYTFDQYLCDEDDRVNCPSAYNNSQTLNPALSAEHFQSWYCDAFILMTTSRPATRRTTTDSYLSWWSYPTQPSYYNPGSNYNGGYSGSSSYSDRPNGVAVAGAIIGSIGGLVFFGALVQIAYRRQRMLQAHQARRVGVPRSHAHPTYTAPVVVSSGPYQSHPSYAPPPPQPFQTPLYMDAPPSYSEVQATPTPVSSGSFAAGSNLLPEPPKF</sequence>
<evidence type="ECO:0000256" key="3">
    <source>
        <dbReference type="SAM" id="SignalP"/>
    </source>
</evidence>
<evidence type="ECO:0000313" key="4">
    <source>
        <dbReference type="EMBL" id="OQV11964.1"/>
    </source>
</evidence>
<keyword evidence="3" id="KW-0732">Signal</keyword>
<dbReference type="EMBL" id="MTYJ01000157">
    <property type="protein sequence ID" value="OQV11964.1"/>
    <property type="molecule type" value="Genomic_DNA"/>
</dbReference>
<protein>
    <recommendedName>
        <fullName evidence="6">CUB domain-containing protein</fullName>
    </recommendedName>
</protein>
<gene>
    <name evidence="4" type="ORF">BV898_13759</name>
</gene>
<name>A0A1W0W9S0_HYPEX</name>
<accession>A0A1W0W9S0</accession>
<keyword evidence="2" id="KW-0472">Membrane</keyword>
<keyword evidence="2" id="KW-0812">Transmembrane</keyword>
<keyword evidence="2" id="KW-1133">Transmembrane helix</keyword>
<evidence type="ECO:0000256" key="1">
    <source>
        <dbReference type="SAM" id="MobiDB-lite"/>
    </source>
</evidence>
<dbReference type="Proteomes" id="UP000192578">
    <property type="component" value="Unassembled WGS sequence"/>
</dbReference>
<dbReference type="AlphaFoldDB" id="A0A1W0W9S0"/>
<feature type="compositionally biased region" description="Polar residues" evidence="1">
    <location>
        <begin position="368"/>
        <end position="381"/>
    </location>
</feature>
<keyword evidence="5" id="KW-1185">Reference proteome</keyword>
<proteinExistence type="predicted"/>
<reference evidence="5" key="1">
    <citation type="submission" date="2017-01" db="EMBL/GenBank/DDBJ databases">
        <title>Comparative genomics of anhydrobiosis in the tardigrade Hypsibius dujardini.</title>
        <authorList>
            <person name="Yoshida Y."/>
            <person name="Koutsovoulos G."/>
            <person name="Laetsch D."/>
            <person name="Stevens L."/>
            <person name="Kumar S."/>
            <person name="Horikawa D."/>
            <person name="Ishino K."/>
            <person name="Komine S."/>
            <person name="Tomita M."/>
            <person name="Blaxter M."/>
            <person name="Arakawa K."/>
        </authorList>
    </citation>
    <scope>NUCLEOTIDE SEQUENCE [LARGE SCALE GENOMIC DNA]</scope>
    <source>
        <strain evidence="5">Z151</strain>
    </source>
</reference>
<feature type="signal peptide" evidence="3">
    <location>
        <begin position="1"/>
        <end position="17"/>
    </location>
</feature>
<feature type="transmembrane region" description="Helical" evidence="2">
    <location>
        <begin position="281"/>
        <end position="305"/>
    </location>
</feature>
<evidence type="ECO:0000256" key="2">
    <source>
        <dbReference type="SAM" id="Phobius"/>
    </source>
</evidence>
<evidence type="ECO:0008006" key="6">
    <source>
        <dbReference type="Google" id="ProtNLM"/>
    </source>
</evidence>
<comment type="caution">
    <text evidence="4">The sequence shown here is derived from an EMBL/GenBank/DDBJ whole genome shotgun (WGS) entry which is preliminary data.</text>
</comment>
<feature type="region of interest" description="Disordered" evidence="1">
    <location>
        <begin position="341"/>
        <end position="395"/>
    </location>
</feature>